<proteinExistence type="predicted"/>
<evidence type="ECO:0000313" key="2">
    <source>
        <dbReference type="Proteomes" id="UP000784294"/>
    </source>
</evidence>
<keyword evidence="2" id="KW-1185">Reference proteome</keyword>
<sequence length="106" mass="12288">MHNNQREPVHEFKFHVMVEDEAIGPYALSSQALVVIKDKFETTQSRVPFLACAQQAQIFEPNSPCRRICAQPRFVEWDDKSLQHKSDHMNTLFCSNPIWIMGQLSL</sequence>
<evidence type="ECO:0000313" key="1">
    <source>
        <dbReference type="EMBL" id="VEL35365.1"/>
    </source>
</evidence>
<name>A0A448XFA6_9PLAT</name>
<dbReference type="EMBL" id="CAAALY010249659">
    <property type="protein sequence ID" value="VEL35365.1"/>
    <property type="molecule type" value="Genomic_DNA"/>
</dbReference>
<gene>
    <name evidence="1" type="ORF">PXEA_LOCUS28805</name>
</gene>
<dbReference type="AlphaFoldDB" id="A0A448XFA6"/>
<reference evidence="1" key="1">
    <citation type="submission" date="2018-11" db="EMBL/GenBank/DDBJ databases">
        <authorList>
            <consortium name="Pathogen Informatics"/>
        </authorList>
    </citation>
    <scope>NUCLEOTIDE SEQUENCE</scope>
</reference>
<comment type="caution">
    <text evidence="1">The sequence shown here is derived from an EMBL/GenBank/DDBJ whole genome shotgun (WGS) entry which is preliminary data.</text>
</comment>
<dbReference type="Proteomes" id="UP000784294">
    <property type="component" value="Unassembled WGS sequence"/>
</dbReference>
<protein>
    <submittedName>
        <fullName evidence="1">Uncharacterized protein</fullName>
    </submittedName>
</protein>
<organism evidence="1 2">
    <name type="scientific">Protopolystoma xenopodis</name>
    <dbReference type="NCBI Taxonomy" id="117903"/>
    <lineage>
        <taxon>Eukaryota</taxon>
        <taxon>Metazoa</taxon>
        <taxon>Spiralia</taxon>
        <taxon>Lophotrochozoa</taxon>
        <taxon>Platyhelminthes</taxon>
        <taxon>Monogenea</taxon>
        <taxon>Polyopisthocotylea</taxon>
        <taxon>Polystomatidea</taxon>
        <taxon>Polystomatidae</taxon>
        <taxon>Protopolystoma</taxon>
    </lineage>
</organism>
<accession>A0A448XFA6</accession>